<dbReference type="GO" id="GO:0042597">
    <property type="term" value="C:periplasmic space"/>
    <property type="evidence" value="ECO:0007669"/>
    <property type="project" value="UniProtKB-SubCell"/>
</dbReference>
<dbReference type="STRING" id="370622.LA66_13740"/>
<evidence type="ECO:0000259" key="5">
    <source>
        <dbReference type="Pfam" id="PF09084"/>
    </source>
</evidence>
<keyword evidence="3 4" id="KW-0732">Signal</keyword>
<comment type="similarity">
    <text evidence="2">Belongs to the bacterial solute-binding protein SsuA/TauA family.</text>
</comment>
<feature type="domain" description="SsuA/THI5-like" evidence="5">
    <location>
        <begin position="64"/>
        <end position="252"/>
    </location>
</feature>
<dbReference type="EMBL" id="JRFJ01000003">
    <property type="protein sequence ID" value="KHJ54493.1"/>
    <property type="molecule type" value="Genomic_DNA"/>
</dbReference>
<proteinExistence type="inferred from homology"/>
<evidence type="ECO:0000313" key="7">
    <source>
        <dbReference type="Proteomes" id="UP000030826"/>
    </source>
</evidence>
<dbReference type="InterPro" id="IPR015168">
    <property type="entry name" value="SsuA/THI5"/>
</dbReference>
<evidence type="ECO:0000256" key="3">
    <source>
        <dbReference type="ARBA" id="ARBA00022729"/>
    </source>
</evidence>
<dbReference type="Gene3D" id="3.40.190.10">
    <property type="entry name" value="Periplasmic binding protein-like II"/>
    <property type="match status" value="2"/>
</dbReference>
<gene>
    <name evidence="6" type="ORF">LA66_13740</name>
</gene>
<protein>
    <submittedName>
        <fullName evidence="6">Nitrate ABC transporter substrate-binding protein</fullName>
    </submittedName>
</protein>
<accession>A0A0B1Q125</accession>
<feature type="chain" id="PRO_5002080359" evidence="4">
    <location>
        <begin position="38"/>
        <end position="338"/>
    </location>
</feature>
<comment type="caution">
    <text evidence="6">The sequence shown here is derived from an EMBL/GenBank/DDBJ whole genome shotgun (WGS) entry which is preliminary data.</text>
</comment>
<evidence type="ECO:0000256" key="1">
    <source>
        <dbReference type="ARBA" id="ARBA00004418"/>
    </source>
</evidence>
<organism evidence="6 7">
    <name type="scientific">Aureimonas altamirensis</name>
    <dbReference type="NCBI Taxonomy" id="370622"/>
    <lineage>
        <taxon>Bacteria</taxon>
        <taxon>Pseudomonadati</taxon>
        <taxon>Pseudomonadota</taxon>
        <taxon>Alphaproteobacteria</taxon>
        <taxon>Hyphomicrobiales</taxon>
        <taxon>Aurantimonadaceae</taxon>
        <taxon>Aureimonas</taxon>
    </lineage>
</organism>
<sequence length="338" mass="36397">MSREEIMSGMKLRALRRFALAATLLASASVVTAPALADPMRIAFGDIATVETLHLMAAIERAREAGVEIEVTYLKSEDIAAQAVVSGQADIGVGGPYALIQKVRAPIRIFMQLSTLQMYPVVDGNTYKEWKDLDGQEVAVHSRGSGTEALMQLAAQQNGISYSRVSYIPGAEVRTGALLQGNVKATIVDASGRRILEREAPDRFIFLPLDTAPATDEALFANTDYLRENEEDVAKLVEAILTTWREVAENPAVMVELREKYNLLPDASAETVAEIEPYFTGAAEAGLPVNGGGEAAARGDFEFYTVSGALTGEPSELKVEDFWDLDPLNAALAKLGSS</sequence>
<reference evidence="6 7" key="1">
    <citation type="submission" date="2014-09" db="EMBL/GenBank/DDBJ databases">
        <title>Isolation and characterization of Aurantimonas altamirensis ON-56566 from clinical sample following a dog bite.</title>
        <authorList>
            <person name="Eshaghi A."/>
            <person name="Li A."/>
            <person name="Shahinas D."/>
            <person name="Bahn P."/>
            <person name="Kus J.V."/>
            <person name="Patel S.N."/>
        </authorList>
    </citation>
    <scope>NUCLEOTIDE SEQUENCE [LARGE SCALE GENOMIC DNA]</scope>
    <source>
        <strain evidence="6 7">ON-56566</strain>
    </source>
</reference>
<feature type="signal peptide" evidence="4">
    <location>
        <begin position="1"/>
        <end position="37"/>
    </location>
</feature>
<dbReference type="PANTHER" id="PTHR30024:SF47">
    <property type="entry name" value="TAURINE-BINDING PERIPLASMIC PROTEIN"/>
    <property type="match status" value="1"/>
</dbReference>
<evidence type="ECO:0000256" key="2">
    <source>
        <dbReference type="ARBA" id="ARBA00010742"/>
    </source>
</evidence>
<dbReference type="SUPFAM" id="SSF53850">
    <property type="entry name" value="Periplasmic binding protein-like II"/>
    <property type="match status" value="1"/>
</dbReference>
<dbReference type="Pfam" id="PF09084">
    <property type="entry name" value="NMT1"/>
    <property type="match status" value="1"/>
</dbReference>
<dbReference type="Proteomes" id="UP000030826">
    <property type="component" value="Unassembled WGS sequence"/>
</dbReference>
<evidence type="ECO:0000256" key="4">
    <source>
        <dbReference type="SAM" id="SignalP"/>
    </source>
</evidence>
<evidence type="ECO:0000313" key="6">
    <source>
        <dbReference type="EMBL" id="KHJ54493.1"/>
    </source>
</evidence>
<name>A0A0B1Q125_9HYPH</name>
<dbReference type="PANTHER" id="PTHR30024">
    <property type="entry name" value="ALIPHATIC SULFONATES-BINDING PROTEIN-RELATED"/>
    <property type="match status" value="1"/>
</dbReference>
<dbReference type="AlphaFoldDB" id="A0A0B1Q125"/>
<comment type="subcellular location">
    <subcellularLocation>
        <location evidence="1">Periplasm</location>
    </subcellularLocation>
</comment>